<feature type="compositionally biased region" description="Polar residues" evidence="3">
    <location>
        <begin position="253"/>
        <end position="264"/>
    </location>
</feature>
<dbReference type="InterPro" id="IPR003591">
    <property type="entry name" value="Leu-rich_rpt_typical-subtyp"/>
</dbReference>
<evidence type="ECO:0000256" key="3">
    <source>
        <dbReference type="SAM" id="MobiDB-lite"/>
    </source>
</evidence>
<feature type="compositionally biased region" description="Basic residues" evidence="3">
    <location>
        <begin position="1149"/>
        <end position="1158"/>
    </location>
</feature>
<dbReference type="Pfam" id="PF13855">
    <property type="entry name" value="LRR_8"/>
    <property type="match status" value="1"/>
</dbReference>
<feature type="region of interest" description="Disordered" evidence="3">
    <location>
        <begin position="878"/>
        <end position="907"/>
    </location>
</feature>
<dbReference type="InterPro" id="IPR019487">
    <property type="entry name" value="RAM_signalling_pathway_SOG2"/>
</dbReference>
<feature type="region of interest" description="Disordered" evidence="3">
    <location>
        <begin position="232"/>
        <end position="264"/>
    </location>
</feature>
<dbReference type="PANTHER" id="PTHR48051:SF46">
    <property type="entry name" value="LEUCINE RICH REPEAT-CONTAINING DOMAIN PROTEIN"/>
    <property type="match status" value="1"/>
</dbReference>
<evidence type="ECO:0000256" key="2">
    <source>
        <dbReference type="ARBA" id="ARBA00022737"/>
    </source>
</evidence>
<dbReference type="VEuPathDB" id="FungiDB:VP01_1634g1"/>
<dbReference type="InterPro" id="IPR050216">
    <property type="entry name" value="LRR_domain-containing"/>
</dbReference>
<proteinExistence type="predicted"/>
<keyword evidence="1" id="KW-0433">Leucine-rich repeat</keyword>
<dbReference type="OrthoDB" id="1394818at2759"/>
<evidence type="ECO:0000313" key="4">
    <source>
        <dbReference type="EMBL" id="KNZ59970.1"/>
    </source>
</evidence>
<feature type="region of interest" description="Disordered" evidence="3">
    <location>
        <begin position="817"/>
        <end position="857"/>
    </location>
</feature>
<dbReference type="SMART" id="SM00369">
    <property type="entry name" value="LRR_TYP"/>
    <property type="match status" value="2"/>
</dbReference>
<evidence type="ECO:0008006" key="6">
    <source>
        <dbReference type="Google" id="ProtNLM"/>
    </source>
</evidence>
<evidence type="ECO:0000313" key="5">
    <source>
        <dbReference type="Proteomes" id="UP000037035"/>
    </source>
</evidence>
<dbReference type="PANTHER" id="PTHR48051">
    <property type="match status" value="1"/>
</dbReference>
<feature type="compositionally biased region" description="Pro residues" evidence="3">
    <location>
        <begin position="672"/>
        <end position="683"/>
    </location>
</feature>
<organism evidence="4 5">
    <name type="scientific">Puccinia sorghi</name>
    <dbReference type="NCBI Taxonomy" id="27349"/>
    <lineage>
        <taxon>Eukaryota</taxon>
        <taxon>Fungi</taxon>
        <taxon>Dikarya</taxon>
        <taxon>Basidiomycota</taxon>
        <taxon>Pucciniomycotina</taxon>
        <taxon>Pucciniomycetes</taxon>
        <taxon>Pucciniales</taxon>
        <taxon>Pucciniaceae</taxon>
        <taxon>Puccinia</taxon>
    </lineage>
</organism>
<reference evidence="4 5" key="1">
    <citation type="submission" date="2015-08" db="EMBL/GenBank/DDBJ databases">
        <title>Next Generation Sequencing and Analysis of the Genome of Puccinia sorghi L Schw, the Causal Agent of Maize Common Rust.</title>
        <authorList>
            <person name="Rochi L."/>
            <person name="Burguener G."/>
            <person name="Darino M."/>
            <person name="Turjanski A."/>
            <person name="Kreff E."/>
            <person name="Dieguez M.J."/>
            <person name="Sacco F."/>
        </authorList>
    </citation>
    <scope>NUCLEOTIDE SEQUENCE [LARGE SCALE GENOMIC DNA]</scope>
    <source>
        <strain evidence="4 5">RO10H11247</strain>
    </source>
</reference>
<evidence type="ECO:0000256" key="1">
    <source>
        <dbReference type="ARBA" id="ARBA00022614"/>
    </source>
</evidence>
<name>A0A0L6VIN3_9BASI</name>
<feature type="compositionally biased region" description="Low complexity" evidence="3">
    <location>
        <begin position="817"/>
        <end position="832"/>
    </location>
</feature>
<keyword evidence="5" id="KW-1185">Reference proteome</keyword>
<comment type="caution">
    <text evidence="4">The sequence shown here is derived from an EMBL/GenBank/DDBJ whole genome shotgun (WGS) entry which is preliminary data.</text>
</comment>
<dbReference type="PROSITE" id="PS51450">
    <property type="entry name" value="LRR"/>
    <property type="match status" value="1"/>
</dbReference>
<feature type="compositionally biased region" description="Low complexity" evidence="3">
    <location>
        <begin position="418"/>
        <end position="433"/>
    </location>
</feature>
<feature type="region of interest" description="Disordered" evidence="3">
    <location>
        <begin position="924"/>
        <end position="952"/>
    </location>
</feature>
<dbReference type="Pfam" id="PF10428">
    <property type="entry name" value="SOG2"/>
    <property type="match status" value="1"/>
</dbReference>
<feature type="region of interest" description="Disordered" evidence="3">
    <location>
        <begin position="669"/>
        <end position="699"/>
    </location>
</feature>
<dbReference type="Gene3D" id="3.80.10.10">
    <property type="entry name" value="Ribonuclease Inhibitor"/>
    <property type="match status" value="1"/>
</dbReference>
<dbReference type="STRING" id="27349.A0A0L6VIN3"/>
<sequence>MRIAAKNNLRKETNLTVHSRAASNASSTYDDLIASNHCLSSSTISTCSNDGHSTPNEIVQQQQHHHPPPTSLTLTIPDSRVERPMAETLDLSHQRIADLTLPVVEELAEYVERLALGYNYLPVLPDHFAILGESLRYLNLRGNHMEIFPEVLTRMPSLEILDVSRNKIKAFPRRPGSLDRLRVLSVSRNRIKRLPNYVANLTTLRVLKIDHNPVIWPPKELVTFLDACDRPEEDEVDPNQRIRDDGFSHVRTRTPSNESSTSMTQWLRSLQEWMRKNPYVRPVKQTRPSTGETIGDPAEFGALRCTAEFEKSFNNFKGTHSPDISPVLTLSTGPTTSPITNSSLHTPRPNKSSDHMLQHNRNASSSSSSQWVRKRPELRLKKSLPDLRRNHAEIMVERSADVERAYFGLNRSPHNTMPPNSSSSVTFSLNSPSLADRGPRSAVTLSNGSLFTPGLVASSQPTAPSVSSRNTDLARSGGTQIRRIKIGTTGDEDSLAGDRNSGAYFRRLSMLPASTISKQVPTPLLQLMDGIRGILFSLSQIYAALKQFVMFATQDRLPGALSRMTSAADDSMGKLINSLDRFDSSTRRAQPELEVVQQVFKSCRDNVIVFGKLVNVLSIQLKVLMGSADVRYSRTLLLSLYGATAEIAMSWQMITPLVDDVVSLPSLRKSKPLPPPLPLPPPSNLHESKEESFVSSSLSSDLQRATTISASDLRQTMPREHFQTDHQAHFPESSTTKHSFDPIKTTLLNTSSGPAANNNNNMMLISPGAASSTQTKGRRHAGSFVAEDVQMHAFPISAGLANNNNLPAPSLPLPSYSSFPPSPSPSHESNASFGSAVKPEGSSSGGGVMLNDGSVTSTSRNTFNRAALDPLSLGPPSLPMLECSKSPMDSHPSVLSPGKSLPRSPALTSLSSLTANTIPFAADSPVYTNHHESSGPPDATHPPPNWAPPRSEINFRAPNINALSRSGSTTMVDIPERTTSRNHHARFDSSLSRTDQDFLDMTEATIEIALSVTSMMLENLGQATLETTSPGARPAGHHGSHNTTGIALEQQYEIHGRLESSSRRERKGTMPSSLTKAGELKELCEVEIEVIRRLRASLAAFWHARSLGLSSHYHPHQHHQLTRDGSSSASLASSASTFSSTTTTIPDPHHHHHHHHHSASTSFSSLVASSTISDSSSTPLFLGLVESKKVFDDATAFVRAVIQTANLARATMTEYPLSKAIREGLGELTKATKELATLLAVSSFKPGGPGGVGGPVGGGMGASTSSTQGSLPHSGSASSSHLGLPHHHPNPHVPPHLPQPTASSGSSSSNNVVAPSTPTFVSTTSSAFSFLNTPPPSLTPALPVTATNTALVASPEAYLSH</sequence>
<feature type="compositionally biased region" description="Gly residues" evidence="3">
    <location>
        <begin position="1247"/>
        <end position="1261"/>
    </location>
</feature>
<feature type="region of interest" description="Disordered" evidence="3">
    <location>
        <begin position="413"/>
        <end position="433"/>
    </location>
</feature>
<keyword evidence="2" id="KW-0677">Repeat</keyword>
<feature type="region of interest" description="Disordered" evidence="3">
    <location>
        <begin position="317"/>
        <end position="377"/>
    </location>
</feature>
<gene>
    <name evidence="4" type="ORF">VP01_1634g1</name>
</gene>
<feature type="compositionally biased region" description="Low complexity" evidence="3">
    <location>
        <begin position="1126"/>
        <end position="1146"/>
    </location>
</feature>
<feature type="region of interest" description="Disordered" evidence="3">
    <location>
        <begin position="1116"/>
        <end position="1161"/>
    </location>
</feature>
<dbReference type="GO" id="GO:0005737">
    <property type="term" value="C:cytoplasm"/>
    <property type="evidence" value="ECO:0007669"/>
    <property type="project" value="TreeGrafter"/>
</dbReference>
<accession>A0A0L6VIN3</accession>
<protein>
    <recommendedName>
        <fullName evidence="6">RAM signaling network component</fullName>
    </recommendedName>
</protein>
<dbReference type="InterPro" id="IPR001611">
    <property type="entry name" value="Leu-rich_rpt"/>
</dbReference>
<dbReference type="SUPFAM" id="SSF52075">
    <property type="entry name" value="Outer arm dynein light chain 1"/>
    <property type="match status" value="1"/>
</dbReference>
<feature type="compositionally biased region" description="Polar residues" evidence="3">
    <location>
        <begin position="328"/>
        <end position="345"/>
    </location>
</feature>
<dbReference type="EMBL" id="LAVV01006431">
    <property type="protein sequence ID" value="KNZ59970.1"/>
    <property type="molecule type" value="Genomic_DNA"/>
</dbReference>
<feature type="compositionally biased region" description="Low complexity" evidence="3">
    <location>
        <begin position="1269"/>
        <end position="1283"/>
    </location>
</feature>
<dbReference type="Proteomes" id="UP000037035">
    <property type="component" value="Unassembled WGS sequence"/>
</dbReference>
<dbReference type="InterPro" id="IPR032675">
    <property type="entry name" value="LRR_dom_sf"/>
</dbReference>
<feature type="compositionally biased region" description="Basic and acidic residues" evidence="3">
    <location>
        <begin position="238"/>
        <end position="248"/>
    </location>
</feature>
<feature type="region of interest" description="Disordered" evidence="3">
    <location>
        <begin position="46"/>
        <end position="75"/>
    </location>
</feature>
<feature type="compositionally biased region" description="Low complexity" evidence="3">
    <location>
        <begin position="1300"/>
        <end position="1315"/>
    </location>
</feature>
<feature type="compositionally biased region" description="Polar residues" evidence="3">
    <location>
        <begin position="46"/>
        <end position="59"/>
    </location>
</feature>
<feature type="region of interest" description="Disordered" evidence="3">
    <location>
        <begin position="1242"/>
        <end position="1315"/>
    </location>
</feature>